<feature type="signal peptide" evidence="2">
    <location>
        <begin position="1"/>
        <end position="30"/>
    </location>
</feature>
<evidence type="ECO:0000313" key="3">
    <source>
        <dbReference type="EMBL" id="MXU88407.1"/>
    </source>
</evidence>
<accession>A0A6B0UFB1</accession>
<proteinExistence type="predicted"/>
<feature type="chain" id="PRO_5025375115" evidence="2">
    <location>
        <begin position="31"/>
        <end position="101"/>
    </location>
</feature>
<protein>
    <submittedName>
        <fullName evidence="3">Putative secreted protein</fullName>
    </submittedName>
</protein>
<sequence>MRECVTRGTPSGMQHLLCCSLCCLCTTCACMSPFGSSLVSAALANDVRRLGALEYSFSMLPLGGPPRHAKMHAEVRSQKSCAPVGRGSARKPMRQNMHINL</sequence>
<dbReference type="EMBL" id="GIFC01006324">
    <property type="protein sequence ID" value="MXU88407.1"/>
    <property type="molecule type" value="Transcribed_RNA"/>
</dbReference>
<evidence type="ECO:0000256" key="2">
    <source>
        <dbReference type="SAM" id="SignalP"/>
    </source>
</evidence>
<dbReference type="AlphaFoldDB" id="A0A6B0UFB1"/>
<keyword evidence="2" id="KW-0732">Signal</keyword>
<feature type="region of interest" description="Disordered" evidence="1">
    <location>
        <begin position="82"/>
        <end position="101"/>
    </location>
</feature>
<name>A0A6B0UFB1_IXORI</name>
<evidence type="ECO:0000256" key="1">
    <source>
        <dbReference type="SAM" id="MobiDB-lite"/>
    </source>
</evidence>
<dbReference type="PROSITE" id="PS51257">
    <property type="entry name" value="PROKAR_LIPOPROTEIN"/>
    <property type="match status" value="1"/>
</dbReference>
<reference evidence="3" key="1">
    <citation type="submission" date="2019-12" db="EMBL/GenBank/DDBJ databases">
        <title>An insight into the sialome of adult female Ixodes ricinus ticks feeding for 6 days.</title>
        <authorList>
            <person name="Perner J."/>
            <person name="Ribeiro J.M.C."/>
        </authorList>
    </citation>
    <scope>NUCLEOTIDE SEQUENCE</scope>
    <source>
        <strain evidence="3">Semi-engorged</strain>
        <tissue evidence="3">Salivary glands</tissue>
    </source>
</reference>
<organism evidence="3">
    <name type="scientific">Ixodes ricinus</name>
    <name type="common">Common tick</name>
    <name type="synonym">Acarus ricinus</name>
    <dbReference type="NCBI Taxonomy" id="34613"/>
    <lineage>
        <taxon>Eukaryota</taxon>
        <taxon>Metazoa</taxon>
        <taxon>Ecdysozoa</taxon>
        <taxon>Arthropoda</taxon>
        <taxon>Chelicerata</taxon>
        <taxon>Arachnida</taxon>
        <taxon>Acari</taxon>
        <taxon>Parasitiformes</taxon>
        <taxon>Ixodida</taxon>
        <taxon>Ixodoidea</taxon>
        <taxon>Ixodidae</taxon>
        <taxon>Ixodinae</taxon>
        <taxon>Ixodes</taxon>
    </lineage>
</organism>